<organism evidence="3 4">
    <name type="scientific">Didymodactylos carnosus</name>
    <dbReference type="NCBI Taxonomy" id="1234261"/>
    <lineage>
        <taxon>Eukaryota</taxon>
        <taxon>Metazoa</taxon>
        <taxon>Spiralia</taxon>
        <taxon>Gnathifera</taxon>
        <taxon>Rotifera</taxon>
        <taxon>Eurotatoria</taxon>
        <taxon>Bdelloidea</taxon>
        <taxon>Philodinida</taxon>
        <taxon>Philodinidae</taxon>
        <taxon>Didymodactylos</taxon>
    </lineage>
</organism>
<proteinExistence type="predicted"/>
<name>A0A8S2GGG8_9BILA</name>
<dbReference type="Proteomes" id="UP000677228">
    <property type="component" value="Unassembled WGS sequence"/>
</dbReference>
<dbReference type="InterPro" id="IPR007714">
    <property type="entry name" value="CFA20_dom"/>
</dbReference>
<dbReference type="Proteomes" id="UP000682733">
    <property type="component" value="Unassembled WGS sequence"/>
</dbReference>
<reference evidence="3" key="1">
    <citation type="submission" date="2021-02" db="EMBL/GenBank/DDBJ databases">
        <authorList>
            <person name="Nowell W R."/>
        </authorList>
    </citation>
    <scope>NUCLEOTIDE SEQUENCE</scope>
</reference>
<evidence type="ECO:0000259" key="1">
    <source>
        <dbReference type="Pfam" id="PF05018"/>
    </source>
</evidence>
<sequence>MYYHFSTFITCPCSPQESLGVKMQYLNLYIKNLRRYFVMEIEVLDSKHMHRRFKISSFASRTKIGIFGTHSPLNWIEGWNRLSLNLDSFTKTVYGTDYIECTRLTIHANCRIRRVFFADREYKEDELPVDYQIRCRIDRTKRHPTQNRRIPFQTKKSVYETKNAVKEKRLKEDRSGALPEVQEFTSNFMPVGGVSAPQGSVASDIQQVDGNNKDEITDSEDGEKAMGGLLSDEESALSQDMRQTDDLGAMRGKSYSEIEQSNQVLLSGDRKSRNIEPDVTATDEMNDTLAAEVERTRRQLHNTWEQGGDPLQTNNLSTDDLSTNAYRLARTRFMKLFQ</sequence>
<dbReference type="EMBL" id="CAJOBA010000161">
    <property type="protein sequence ID" value="CAF3509701.1"/>
    <property type="molecule type" value="Genomic_DNA"/>
</dbReference>
<dbReference type="Pfam" id="PF05018">
    <property type="entry name" value="CFA20_dom"/>
    <property type="match status" value="1"/>
</dbReference>
<comment type="caution">
    <text evidence="3">The sequence shown here is derived from an EMBL/GenBank/DDBJ whole genome shotgun (WGS) entry which is preliminary data.</text>
</comment>
<dbReference type="InterPro" id="IPR040441">
    <property type="entry name" value="CFA20/CFAP20DC"/>
</dbReference>
<gene>
    <name evidence="2" type="ORF">OVA965_LOCUS978</name>
    <name evidence="3" type="ORF">TMI583_LOCUS979</name>
</gene>
<dbReference type="PANTHER" id="PTHR12458">
    <property type="entry name" value="ORF PROTEIN"/>
    <property type="match status" value="1"/>
</dbReference>
<dbReference type="AlphaFoldDB" id="A0A8S2GGG8"/>
<evidence type="ECO:0000313" key="2">
    <source>
        <dbReference type="EMBL" id="CAF0733528.1"/>
    </source>
</evidence>
<feature type="domain" description="CFA20" evidence="1">
    <location>
        <begin position="6"/>
        <end position="134"/>
    </location>
</feature>
<evidence type="ECO:0000313" key="3">
    <source>
        <dbReference type="EMBL" id="CAF3509701.1"/>
    </source>
</evidence>
<accession>A0A8S2GGG8</accession>
<evidence type="ECO:0000313" key="4">
    <source>
        <dbReference type="Proteomes" id="UP000682733"/>
    </source>
</evidence>
<protein>
    <recommendedName>
        <fullName evidence="1">CFA20 domain-containing protein</fullName>
    </recommendedName>
</protein>
<dbReference type="EMBL" id="CAJNOK010000161">
    <property type="protein sequence ID" value="CAF0733528.1"/>
    <property type="molecule type" value="Genomic_DNA"/>
</dbReference>